<organism evidence="1 2">
    <name type="scientific">Adineta steineri</name>
    <dbReference type="NCBI Taxonomy" id="433720"/>
    <lineage>
        <taxon>Eukaryota</taxon>
        <taxon>Metazoa</taxon>
        <taxon>Spiralia</taxon>
        <taxon>Gnathifera</taxon>
        <taxon>Rotifera</taxon>
        <taxon>Eurotatoria</taxon>
        <taxon>Bdelloidea</taxon>
        <taxon>Adinetida</taxon>
        <taxon>Adinetidae</taxon>
        <taxon>Adineta</taxon>
    </lineage>
</organism>
<dbReference type="Proteomes" id="UP000663868">
    <property type="component" value="Unassembled WGS sequence"/>
</dbReference>
<evidence type="ECO:0000313" key="2">
    <source>
        <dbReference type="Proteomes" id="UP000663868"/>
    </source>
</evidence>
<comment type="caution">
    <text evidence="1">The sequence shown here is derived from an EMBL/GenBank/DDBJ whole genome shotgun (WGS) entry which is preliminary data.</text>
</comment>
<dbReference type="EMBL" id="CAJOBB010016770">
    <property type="protein sequence ID" value="CAF4332167.1"/>
    <property type="molecule type" value="Genomic_DNA"/>
</dbReference>
<evidence type="ECO:0000313" key="1">
    <source>
        <dbReference type="EMBL" id="CAF4332167.1"/>
    </source>
</evidence>
<accession>A0A820K035</accession>
<sequence>AMRKAPAPPPPTS</sequence>
<protein>
    <submittedName>
        <fullName evidence="1">Uncharacterized protein</fullName>
    </submittedName>
</protein>
<proteinExistence type="predicted"/>
<gene>
    <name evidence="1" type="ORF">KXQ929_LOCUS47233</name>
</gene>
<name>A0A820K035_9BILA</name>
<feature type="non-terminal residue" evidence="1">
    <location>
        <position position="1"/>
    </location>
</feature>
<reference evidence="1" key="1">
    <citation type="submission" date="2021-02" db="EMBL/GenBank/DDBJ databases">
        <authorList>
            <person name="Nowell W R."/>
        </authorList>
    </citation>
    <scope>NUCLEOTIDE SEQUENCE</scope>
</reference>